<dbReference type="Proteomes" id="UP000261284">
    <property type="component" value="Unassembled WGS sequence"/>
</dbReference>
<keyword evidence="1" id="KW-0732">Signal</keyword>
<feature type="signal peptide" evidence="1">
    <location>
        <begin position="1"/>
        <end position="22"/>
    </location>
</feature>
<name>A0A3E1NKR3_9BACT</name>
<dbReference type="RefSeq" id="WP_116846519.1">
    <property type="nucleotide sequence ID" value="NZ_QTJU01000002.1"/>
</dbReference>
<sequence length="147" mass="16033">MMKHIIPAFAAIIILASCGKPAGNQLTRIVYDPHGLTLITSSVNKHLQTMSALYGNKEAYAAALAGDGHHVAGESFAFVTWQYHDDPVYYGSSINGELLSVETIHVESDTTYNYQLEKGNAQPVNGTVLNTAQRINYIFGYKPSVMP</sequence>
<proteinExistence type="predicted"/>
<evidence type="ECO:0000313" key="2">
    <source>
        <dbReference type="EMBL" id="RFM28529.1"/>
    </source>
</evidence>
<accession>A0A3E1NKR3</accession>
<dbReference type="EMBL" id="QTJU01000002">
    <property type="protein sequence ID" value="RFM28529.1"/>
    <property type="molecule type" value="Genomic_DNA"/>
</dbReference>
<dbReference type="OrthoDB" id="674757at2"/>
<comment type="caution">
    <text evidence="2">The sequence shown here is derived from an EMBL/GenBank/DDBJ whole genome shotgun (WGS) entry which is preliminary data.</text>
</comment>
<protein>
    <submittedName>
        <fullName evidence="2">Uncharacterized protein</fullName>
    </submittedName>
</protein>
<organism evidence="2 3">
    <name type="scientific">Deminuibacter soli</name>
    <dbReference type="NCBI Taxonomy" id="2291815"/>
    <lineage>
        <taxon>Bacteria</taxon>
        <taxon>Pseudomonadati</taxon>
        <taxon>Bacteroidota</taxon>
        <taxon>Chitinophagia</taxon>
        <taxon>Chitinophagales</taxon>
        <taxon>Chitinophagaceae</taxon>
        <taxon>Deminuibacter</taxon>
    </lineage>
</organism>
<gene>
    <name evidence="2" type="ORF">DXN05_06905</name>
</gene>
<keyword evidence="3" id="KW-1185">Reference proteome</keyword>
<reference evidence="2 3" key="1">
    <citation type="submission" date="2018-08" db="EMBL/GenBank/DDBJ databases">
        <title>Chitinophagaceae sp. K23C18032701, a novel bacterium isolated from forest soil.</title>
        <authorList>
            <person name="Wang C."/>
        </authorList>
    </citation>
    <scope>NUCLEOTIDE SEQUENCE [LARGE SCALE GENOMIC DNA]</scope>
    <source>
        <strain evidence="2 3">K23C18032701</strain>
    </source>
</reference>
<dbReference type="AlphaFoldDB" id="A0A3E1NKR3"/>
<evidence type="ECO:0000313" key="3">
    <source>
        <dbReference type="Proteomes" id="UP000261284"/>
    </source>
</evidence>
<evidence type="ECO:0000256" key="1">
    <source>
        <dbReference type="SAM" id="SignalP"/>
    </source>
</evidence>
<dbReference type="PROSITE" id="PS51257">
    <property type="entry name" value="PROKAR_LIPOPROTEIN"/>
    <property type="match status" value="1"/>
</dbReference>
<feature type="chain" id="PRO_5017825411" evidence="1">
    <location>
        <begin position="23"/>
        <end position="147"/>
    </location>
</feature>